<protein>
    <submittedName>
        <fullName evidence="1">Uncharacterized protein</fullName>
    </submittedName>
</protein>
<dbReference type="AlphaFoldDB" id="A0A9X0QK81"/>
<accession>A0A9X0QK81</accession>
<dbReference type="RefSeq" id="WP_183981566.1">
    <property type="nucleotide sequence ID" value="NZ_JACHEB010000018.1"/>
</dbReference>
<evidence type="ECO:0000313" key="2">
    <source>
        <dbReference type="Proteomes" id="UP000535182"/>
    </source>
</evidence>
<name>A0A9X0QK81_9BACT</name>
<comment type="caution">
    <text evidence="1">The sequence shown here is derived from an EMBL/GenBank/DDBJ whole genome shotgun (WGS) entry which is preliminary data.</text>
</comment>
<gene>
    <name evidence="1" type="ORF">HDF14_005434</name>
</gene>
<proteinExistence type="predicted"/>
<reference evidence="1 2" key="1">
    <citation type="submission" date="2020-08" db="EMBL/GenBank/DDBJ databases">
        <title>Genomic Encyclopedia of Type Strains, Phase IV (KMG-V): Genome sequencing to study the core and pangenomes of soil and plant-associated prokaryotes.</title>
        <authorList>
            <person name="Whitman W."/>
        </authorList>
    </citation>
    <scope>NUCLEOTIDE SEQUENCE [LARGE SCALE GENOMIC DNA]</scope>
    <source>
        <strain evidence="1 2">X5P2</strain>
    </source>
</reference>
<dbReference type="EMBL" id="JACHEB010000018">
    <property type="protein sequence ID" value="MBB5331785.1"/>
    <property type="molecule type" value="Genomic_DNA"/>
</dbReference>
<sequence length="68" mass="7797">MSDPNHAELINQIHLSECEIEALRAKIANTDESSVNPADFSVMRNEQEEHRQRILKCKSEIDQNKYAG</sequence>
<keyword evidence="2" id="KW-1185">Reference proteome</keyword>
<organism evidence="1 2">
    <name type="scientific">Tunturiibacter gelidiferens</name>
    <dbReference type="NCBI Taxonomy" id="3069689"/>
    <lineage>
        <taxon>Bacteria</taxon>
        <taxon>Pseudomonadati</taxon>
        <taxon>Acidobacteriota</taxon>
        <taxon>Terriglobia</taxon>
        <taxon>Terriglobales</taxon>
        <taxon>Acidobacteriaceae</taxon>
        <taxon>Tunturiibacter</taxon>
    </lineage>
</organism>
<evidence type="ECO:0000313" key="1">
    <source>
        <dbReference type="EMBL" id="MBB5331785.1"/>
    </source>
</evidence>
<dbReference type="Proteomes" id="UP000535182">
    <property type="component" value="Unassembled WGS sequence"/>
</dbReference>